<dbReference type="Proteomes" id="UP000199749">
    <property type="component" value="Chromosome"/>
</dbReference>
<protein>
    <submittedName>
        <fullName evidence="2">Nucleoid-associated protein</fullName>
    </submittedName>
</protein>
<dbReference type="RefSeq" id="WP_065825291.1">
    <property type="nucleotide sequence ID" value="NZ_AP024685.1"/>
</dbReference>
<evidence type="ECO:0000313" key="3">
    <source>
        <dbReference type="EMBL" id="BCX30845.1"/>
    </source>
</evidence>
<evidence type="ECO:0000313" key="4">
    <source>
        <dbReference type="EMBL" id="WDC91356.1"/>
    </source>
</evidence>
<reference evidence="1 5" key="1">
    <citation type="submission" date="2017-07" db="EMBL/GenBank/DDBJ databases">
        <title>Lactobacillus curvatus MRS6 whole genome.</title>
        <authorList>
            <person name="Jans C."/>
            <person name="Lagler S."/>
            <person name="Lacroix C."/>
            <person name="Meile L."/>
            <person name="Stevens M.J.A."/>
        </authorList>
    </citation>
    <scope>NUCLEOTIDE SEQUENCE [LARGE SCALE GENOMIC DNA]</scope>
    <source>
        <strain evidence="1 5">MRS6</strain>
    </source>
</reference>
<keyword evidence="7" id="KW-1185">Reference proteome</keyword>
<evidence type="ECO:0000313" key="7">
    <source>
        <dbReference type="Proteomes" id="UP000825100"/>
    </source>
</evidence>
<reference evidence="2 6" key="2">
    <citation type="submission" date="2018-07" db="EMBL/GenBank/DDBJ databases">
        <title>Lactobacillus curvatus genome sequence.</title>
        <authorList>
            <person name="Prechtl R."/>
        </authorList>
    </citation>
    <scope>NUCLEOTIDE SEQUENCE [LARGE SCALE GENOMIC DNA]</scope>
    <source>
        <strain evidence="2 6">TMW 1.1928</strain>
    </source>
</reference>
<accession>A0A1B2A550</accession>
<gene>
    <name evidence="1" type="ORF">CG419_01425</name>
    <name evidence="2" type="ORF">DT351_01410</name>
    <name evidence="3" type="ORF">LTWDN19_14120</name>
    <name evidence="4" type="ORF">PSR33_03870</name>
</gene>
<name>A0A1B2A550_LATCU</name>
<dbReference type="EMBL" id="CP117683">
    <property type="protein sequence ID" value="WDC91356.1"/>
    <property type="molecule type" value="Genomic_DNA"/>
</dbReference>
<sequence>MDIYLKQAILQVVDRELGDPIYSQQVLDLTNGNTRDYLTNKIKKLSSAQSKTGVLRQDAELASFLRDATADFIGASQRLVEKWYTVYQKSDDAPSADAFVVLYEQDAQAYLAFLKVDYHQAFTHYVNAEEGPLMNQLIIHQSILSNKTQKADEGFAINLQTFGFELMEKKYTFSGEKMTYLSTNVIESEPAPSLEENVKVVKKAAEKIGKKFEVAKHDVVANVKEAIYDTIETNGEIDTSQMAAKIFKDNVSAQSEFKAEMTENAPAAPAPISPAVREIAEKKYGKQKLKLSNGIELIVPIDVYQNPNLFEFINHPDGTMSVEIKNVEEVISRL</sequence>
<dbReference type="EMBL" id="AP024685">
    <property type="protein sequence ID" value="BCX30845.1"/>
    <property type="molecule type" value="Genomic_DNA"/>
</dbReference>
<evidence type="ECO:0000313" key="6">
    <source>
        <dbReference type="Proteomes" id="UP000257607"/>
    </source>
</evidence>
<dbReference type="GO" id="GO:0009295">
    <property type="term" value="C:nucleoid"/>
    <property type="evidence" value="ECO:0007669"/>
    <property type="project" value="InterPro"/>
</dbReference>
<evidence type="ECO:0000313" key="5">
    <source>
        <dbReference type="Proteomes" id="UP000199749"/>
    </source>
</evidence>
<dbReference type="AlphaFoldDB" id="A0A1B2A550"/>
<dbReference type="EMBL" id="CP022474">
    <property type="protein sequence ID" value="ASN59366.1"/>
    <property type="molecule type" value="Genomic_DNA"/>
</dbReference>
<reference evidence="3 7" key="3">
    <citation type="submission" date="2021-05" db="EMBL/GenBank/DDBJ databases">
        <title>Complete Genome Sequence of Latilactobacillus sp. Strain WDN19, a High D-Aspartate-producing Lactic Acid Bacterium Isolated from a Japanese Pickle.</title>
        <authorList>
            <person name="Kajitani K."/>
            <person name="Takahashi S."/>
        </authorList>
    </citation>
    <scope>NUCLEOTIDE SEQUENCE [LARGE SCALE GENOMIC DNA]</scope>
    <source>
        <strain evidence="3 7">WDN19</strain>
    </source>
</reference>
<dbReference type="Proteomes" id="UP000825100">
    <property type="component" value="Chromosome"/>
</dbReference>
<dbReference type="EMBL" id="CP031003">
    <property type="protein sequence ID" value="AXN35100.1"/>
    <property type="molecule type" value="Genomic_DNA"/>
</dbReference>
<dbReference type="Proteomes" id="UP000257607">
    <property type="component" value="Chromosome"/>
</dbReference>
<dbReference type="InterPro" id="IPR007358">
    <property type="entry name" value="Nucleoid_associated_NdpA"/>
</dbReference>
<proteinExistence type="predicted"/>
<evidence type="ECO:0000313" key="1">
    <source>
        <dbReference type="EMBL" id="ASN59366.1"/>
    </source>
</evidence>
<dbReference type="OrthoDB" id="3171075at2"/>
<evidence type="ECO:0000313" key="2">
    <source>
        <dbReference type="EMBL" id="AXN35100.1"/>
    </source>
</evidence>
<reference evidence="4" key="4">
    <citation type="submission" date="2023-02" db="EMBL/GenBank/DDBJ databases">
        <title>Complete genome sequence of Lactobacillus curvatus CACC879 isolated from Pig feces.</title>
        <authorList>
            <person name="Park S."/>
            <person name="Park M.A."/>
            <person name="Kim D.-H."/>
            <person name="Kim Y."/>
        </authorList>
    </citation>
    <scope>NUCLEOTIDE SEQUENCE</scope>
    <source>
        <strain evidence="4">CACC879</strain>
    </source>
</reference>
<dbReference type="Proteomes" id="UP001215533">
    <property type="component" value="Chromosome"/>
</dbReference>
<dbReference type="Pfam" id="PF04245">
    <property type="entry name" value="NA37"/>
    <property type="match status" value="1"/>
</dbReference>
<organism evidence="2 6">
    <name type="scientific">Latilactobacillus curvatus</name>
    <name type="common">Lactobacillus curvatus</name>
    <dbReference type="NCBI Taxonomy" id="28038"/>
    <lineage>
        <taxon>Bacteria</taxon>
        <taxon>Bacillati</taxon>
        <taxon>Bacillota</taxon>
        <taxon>Bacilli</taxon>
        <taxon>Lactobacillales</taxon>
        <taxon>Lactobacillaceae</taxon>
        <taxon>Latilactobacillus</taxon>
    </lineage>
</organism>